<proteinExistence type="predicted"/>
<organism evidence="1 2">
    <name type="scientific">Paenibacillus gyeongsangnamensis</name>
    <dbReference type="NCBI Taxonomy" id="3388067"/>
    <lineage>
        <taxon>Bacteria</taxon>
        <taxon>Bacillati</taxon>
        <taxon>Bacillota</taxon>
        <taxon>Bacilli</taxon>
        <taxon>Bacillales</taxon>
        <taxon>Paenibacillaceae</taxon>
        <taxon>Paenibacillus</taxon>
    </lineage>
</organism>
<evidence type="ECO:0000313" key="2">
    <source>
        <dbReference type="Proteomes" id="UP001527882"/>
    </source>
</evidence>
<protein>
    <submittedName>
        <fullName evidence="1">Uncharacterized protein</fullName>
    </submittedName>
</protein>
<gene>
    <name evidence="1" type="ORF">O9H85_28225</name>
</gene>
<evidence type="ECO:0000313" key="1">
    <source>
        <dbReference type="EMBL" id="MCZ8516212.1"/>
    </source>
</evidence>
<dbReference type="EMBL" id="JAQAGZ010000022">
    <property type="protein sequence ID" value="MCZ8516212.1"/>
    <property type="molecule type" value="Genomic_DNA"/>
</dbReference>
<dbReference type="RefSeq" id="WP_269884746.1">
    <property type="nucleotide sequence ID" value="NZ_JAQAGZ010000022.1"/>
</dbReference>
<comment type="caution">
    <text evidence="1">The sequence shown here is derived from an EMBL/GenBank/DDBJ whole genome shotgun (WGS) entry which is preliminary data.</text>
</comment>
<reference evidence="1 2" key="1">
    <citation type="submission" date="2022-12" db="EMBL/GenBank/DDBJ databases">
        <title>Draft genome sequence of Paenibacillus sp. dW9.</title>
        <authorList>
            <person name="Choi E.-W."/>
            <person name="Kim D.-U."/>
        </authorList>
    </citation>
    <scope>NUCLEOTIDE SEQUENCE [LARGE SCALE GENOMIC DNA]</scope>
    <source>
        <strain evidence="2">dW9</strain>
    </source>
</reference>
<name>A0ABT4QH77_9BACL</name>
<keyword evidence="2" id="KW-1185">Reference proteome</keyword>
<dbReference type="Proteomes" id="UP001527882">
    <property type="component" value="Unassembled WGS sequence"/>
</dbReference>
<accession>A0ABT4QH77</accession>
<sequence>MNKRHWPWILLTAGLSLCGGSWITSVPQAAGGITMNDSVSAAGAASAKTAAVHHAGPVPAAAVPKAPSMRFERVNGVSVSDDLKTLYEIKGEPLRVESDPLLKHERIFVYKDCRIGLYDNFIQYVSVPGDNALIEIDGQIYDMNPDVLKKVLGKPSFIAEDGLVYRKGQVALKLFLDPSGKLNSVHLFSAMAD</sequence>